<dbReference type="Gene3D" id="3.30.70.2330">
    <property type="match status" value="1"/>
</dbReference>
<feature type="region of interest" description="Disordered" evidence="3">
    <location>
        <begin position="96"/>
        <end position="116"/>
    </location>
</feature>
<organism evidence="5 6">
    <name type="scientific">Lentzea rhizosphaerae</name>
    <dbReference type="NCBI Taxonomy" id="2041025"/>
    <lineage>
        <taxon>Bacteria</taxon>
        <taxon>Bacillati</taxon>
        <taxon>Actinomycetota</taxon>
        <taxon>Actinomycetes</taxon>
        <taxon>Pseudonocardiales</taxon>
        <taxon>Pseudonocardiaceae</taxon>
        <taxon>Lentzea</taxon>
    </lineage>
</organism>
<reference evidence="6" key="1">
    <citation type="journal article" date="2019" name="Int. J. Syst. Evol. Microbiol.">
        <title>The Global Catalogue of Microorganisms (GCM) 10K type strain sequencing project: providing services to taxonomists for standard genome sequencing and annotation.</title>
        <authorList>
            <consortium name="The Broad Institute Genomics Platform"/>
            <consortium name="The Broad Institute Genome Sequencing Center for Infectious Disease"/>
            <person name="Wu L."/>
            <person name="Ma J."/>
        </authorList>
    </citation>
    <scope>NUCLEOTIDE SEQUENCE [LARGE SCALE GENOMIC DNA]</scope>
    <source>
        <strain evidence="6">CGMCC 4.7405</strain>
    </source>
</reference>
<name>A0ABV8BYD9_9PSEU</name>
<evidence type="ECO:0000256" key="1">
    <source>
        <dbReference type="ARBA" id="ARBA00022723"/>
    </source>
</evidence>
<dbReference type="Proteomes" id="UP001595690">
    <property type="component" value="Unassembled WGS sequence"/>
</dbReference>
<dbReference type="Pfam" id="PF08797">
    <property type="entry name" value="HIRAN"/>
    <property type="match status" value="1"/>
</dbReference>
<sequence>MDGYGISVDFDGQQLVVQPKNALTKVALGRSRLVVTSADLVSVSMTRAGLFRNGRLDLVVRDERPCQLHFTRRQQADFEQLYRGLRSFCAGDATIPEVSSRESKQQPRPASAERSTGKSLLLRGSGWFGQEVVGESHYFQALRGLAGATSTGEREMTAQLRREPSNRHDRNAVQVLIEGRLVGYLPRESAVEYVTPLQAVEQSGKIAQCRARVWWRRGPGDFIASVSLDLAEPSVLFPINDVDSRSRHMFIPSGRSYQLTRESEHLDVLGPLMSRAQAQGKALVVASLRVLERSGPRSKSEVVVVYVDGREIGELTKQTSAKLSSIVRPLQEAGITCYADVVLTGNALAVEAKLNISPPEALPGDFVRQLQLAVRQA</sequence>
<evidence type="ECO:0000313" key="6">
    <source>
        <dbReference type="Proteomes" id="UP001595690"/>
    </source>
</evidence>
<keyword evidence="1" id="KW-0479">Metal-binding</keyword>
<evidence type="ECO:0000313" key="5">
    <source>
        <dbReference type="EMBL" id="MFC3894732.1"/>
    </source>
</evidence>
<feature type="domain" description="HIRAN" evidence="4">
    <location>
        <begin position="144"/>
        <end position="190"/>
    </location>
</feature>
<evidence type="ECO:0000256" key="3">
    <source>
        <dbReference type="SAM" id="MobiDB-lite"/>
    </source>
</evidence>
<comment type="caution">
    <text evidence="5">The sequence shown here is derived from an EMBL/GenBank/DDBJ whole genome shotgun (WGS) entry which is preliminary data.</text>
</comment>
<accession>A0ABV8BYD9</accession>
<dbReference type="InterPro" id="IPR014905">
    <property type="entry name" value="HIRAN"/>
</dbReference>
<dbReference type="RefSeq" id="WP_382376286.1">
    <property type="nucleotide sequence ID" value="NZ_JBHRZI010000019.1"/>
</dbReference>
<keyword evidence="2" id="KW-0378">Hydrolase</keyword>
<gene>
    <name evidence="5" type="ORF">ACFOWZ_24900</name>
</gene>
<proteinExistence type="predicted"/>
<evidence type="ECO:0000256" key="2">
    <source>
        <dbReference type="ARBA" id="ARBA00022801"/>
    </source>
</evidence>
<dbReference type="EMBL" id="JBHRZI010000019">
    <property type="protein sequence ID" value="MFC3894732.1"/>
    <property type="molecule type" value="Genomic_DNA"/>
</dbReference>
<evidence type="ECO:0000259" key="4">
    <source>
        <dbReference type="Pfam" id="PF08797"/>
    </source>
</evidence>
<keyword evidence="6" id="KW-1185">Reference proteome</keyword>
<protein>
    <submittedName>
        <fullName evidence="5">HIRAN domain-containing protein</fullName>
    </submittedName>
</protein>